<dbReference type="SUPFAM" id="SSF53448">
    <property type="entry name" value="Nucleotide-diphospho-sugar transferases"/>
    <property type="match status" value="1"/>
</dbReference>
<accession>A0ABT1HNW7</accession>
<proteinExistence type="predicted"/>
<evidence type="ECO:0000313" key="2">
    <source>
        <dbReference type="EMBL" id="MCP2257197.1"/>
    </source>
</evidence>
<dbReference type="CDD" id="cd04181">
    <property type="entry name" value="NTP_transferase"/>
    <property type="match status" value="1"/>
</dbReference>
<dbReference type="PANTHER" id="PTHR22572">
    <property type="entry name" value="SUGAR-1-PHOSPHATE GUANYL TRANSFERASE"/>
    <property type="match status" value="1"/>
</dbReference>
<feature type="domain" description="Nucleotidyl transferase" evidence="1">
    <location>
        <begin position="10"/>
        <end position="232"/>
    </location>
</feature>
<dbReference type="RefSeq" id="WP_253668164.1">
    <property type="nucleotide sequence ID" value="NZ_JAMTCP010000003.1"/>
</dbReference>
<dbReference type="Gene3D" id="3.90.550.10">
    <property type="entry name" value="Spore Coat Polysaccharide Biosynthesis Protein SpsA, Chain A"/>
    <property type="match status" value="1"/>
</dbReference>
<dbReference type="Proteomes" id="UP001205311">
    <property type="component" value="Unassembled WGS sequence"/>
</dbReference>
<dbReference type="InterPro" id="IPR005835">
    <property type="entry name" value="NTP_transferase_dom"/>
</dbReference>
<gene>
    <name evidence="2" type="ORF">LX15_000882</name>
</gene>
<name>A0ABT1HNW7_STRSD</name>
<dbReference type="InterPro" id="IPR029044">
    <property type="entry name" value="Nucleotide-diphossugar_trans"/>
</dbReference>
<dbReference type="GO" id="GO:0016740">
    <property type="term" value="F:transferase activity"/>
    <property type="evidence" value="ECO:0007669"/>
    <property type="project" value="UniProtKB-KW"/>
</dbReference>
<keyword evidence="2" id="KW-0808">Transferase</keyword>
<dbReference type="InterPro" id="IPR050486">
    <property type="entry name" value="Mannose-1P_guanyltransferase"/>
</dbReference>
<dbReference type="Pfam" id="PF00483">
    <property type="entry name" value="NTP_transferase"/>
    <property type="match status" value="1"/>
</dbReference>
<evidence type="ECO:0000259" key="1">
    <source>
        <dbReference type="Pfam" id="PF00483"/>
    </source>
</evidence>
<dbReference type="EMBL" id="JAMTCP010000003">
    <property type="protein sequence ID" value="MCP2257197.1"/>
    <property type="molecule type" value="Genomic_DNA"/>
</dbReference>
<sequence length="236" mass="26049">MAHDARVRQAVILAGGQGTRLRPYTDHRPKPMVEVGGRCLIDHQIDWLAAAGVEHAVVSAGYLSEVLVEHLTSRPQPLVVETVVEKEPLGRGGAFKFAARRLPFPGQPWFATNGDVWTRFSLERMAAHHAERGAVATLALARPRIPWGVVDVDELGRVTDFVEAPPSPYFVNAGIYVFSPEIVDLLPDVGDHERSTFPELARARRLAAYPIDGYWRAIDTAKDLKEAERDLASTAE</sequence>
<keyword evidence="3" id="KW-1185">Reference proteome</keyword>
<comment type="caution">
    <text evidence="2">The sequence shown here is derived from an EMBL/GenBank/DDBJ whole genome shotgun (WGS) entry which is preliminary data.</text>
</comment>
<reference evidence="2 3" key="1">
    <citation type="submission" date="2022-06" db="EMBL/GenBank/DDBJ databases">
        <title>Genomic Encyclopedia of Archaeal and Bacterial Type Strains, Phase II (KMG-II): from individual species to whole genera.</title>
        <authorList>
            <person name="Goeker M."/>
        </authorList>
    </citation>
    <scope>NUCLEOTIDE SEQUENCE [LARGE SCALE GENOMIC DNA]</scope>
    <source>
        <strain evidence="2 3">DSM 40477</strain>
    </source>
</reference>
<organism evidence="2 3">
    <name type="scientific">Streptoalloteichus tenebrarius (strain ATCC 17920 / DSM 40477 / JCM 4838 / CBS 697.72 / NBRC 16177 / NCIMB 11028 / NRRL B-12390 / A12253. 1 / ISP 5477)</name>
    <name type="common">Streptomyces tenebrarius</name>
    <dbReference type="NCBI Taxonomy" id="1933"/>
    <lineage>
        <taxon>Bacteria</taxon>
        <taxon>Bacillati</taxon>
        <taxon>Actinomycetota</taxon>
        <taxon>Actinomycetes</taxon>
        <taxon>Pseudonocardiales</taxon>
        <taxon>Pseudonocardiaceae</taxon>
        <taxon>Streptoalloteichus</taxon>
    </lineage>
</organism>
<evidence type="ECO:0000313" key="3">
    <source>
        <dbReference type="Proteomes" id="UP001205311"/>
    </source>
</evidence>
<protein>
    <submittedName>
        <fullName evidence="2">Nucleotidyl transferase</fullName>
    </submittedName>
</protein>